<reference evidence="3" key="1">
    <citation type="submission" date="2022-07" db="EMBL/GenBank/DDBJ databases">
        <title>Phylogenomic reconstructions and comparative analyses of Kickxellomycotina fungi.</title>
        <authorList>
            <person name="Reynolds N.K."/>
            <person name="Stajich J.E."/>
            <person name="Barry K."/>
            <person name="Grigoriev I.V."/>
            <person name="Crous P."/>
            <person name="Smith M.E."/>
        </authorList>
    </citation>
    <scope>NUCLEOTIDE SEQUENCE</scope>
    <source>
        <strain evidence="3">NRRL 1565</strain>
    </source>
</reference>
<proteinExistence type="predicted"/>
<feature type="region of interest" description="Disordered" evidence="1">
    <location>
        <begin position="389"/>
        <end position="421"/>
    </location>
</feature>
<feature type="domain" description="BZIP" evidence="2">
    <location>
        <begin position="100"/>
        <end position="115"/>
    </location>
</feature>
<evidence type="ECO:0000313" key="4">
    <source>
        <dbReference type="Proteomes" id="UP001140094"/>
    </source>
</evidence>
<keyword evidence="4" id="KW-1185">Reference proteome</keyword>
<feature type="compositionally biased region" description="Acidic residues" evidence="1">
    <location>
        <begin position="75"/>
        <end position="85"/>
    </location>
</feature>
<sequence length="421" mass="44460">MEELPLADQEPNAGALDAESMESLVSALHSTAAISSESSSVDETAADNALTVSRSGATAKVGGKRSSPRRQTVQVEDEPVEFSDEEDHHAIPADLSAAERRKEQNRRAQKKFRQKDKVRQKEIKWRASQYESLVESNKRFKRDIDSITRERDMYRQILKRSGIKIDDDTMSAPVAAIAQTEPPTALATAAANSSASASASTSSLQSPLLMETSLPLGMDQIAQDTFGTLSNSSFSQANAAMSELLSGLAFGAVKSDPMFGADSFQMPAIRGNHSLTTGPADAVSAASIGGLALPVSSSAVANTSNAPHSTSSASHAQHAQSNPVQNGDLWFDSLPSSADPLLVESPLMVDHNSMDPQYAQAMIDSQFVDPMSFIDELLASPNFAASSVSPATSSAASSATAVVASAADPSSRKRSFDDAMF</sequence>
<dbReference type="GO" id="GO:0003700">
    <property type="term" value="F:DNA-binding transcription factor activity"/>
    <property type="evidence" value="ECO:0007669"/>
    <property type="project" value="InterPro"/>
</dbReference>
<dbReference type="OrthoDB" id="5575552at2759"/>
<comment type="caution">
    <text evidence="3">The sequence shown here is derived from an EMBL/GenBank/DDBJ whole genome shotgun (WGS) entry which is preliminary data.</text>
</comment>
<name>A0A9W8HSA7_9FUNG</name>
<feature type="region of interest" description="Disordered" evidence="1">
    <location>
        <begin position="301"/>
        <end position="330"/>
    </location>
</feature>
<feature type="compositionally biased region" description="Basic and acidic residues" evidence="1">
    <location>
        <begin position="410"/>
        <end position="421"/>
    </location>
</feature>
<accession>A0A9W8HSA7</accession>
<feature type="compositionally biased region" description="Low complexity" evidence="1">
    <location>
        <begin position="389"/>
        <end position="409"/>
    </location>
</feature>
<dbReference type="InterPro" id="IPR004827">
    <property type="entry name" value="bZIP"/>
</dbReference>
<feature type="compositionally biased region" description="Basic and acidic residues" evidence="1">
    <location>
        <begin position="86"/>
        <end position="106"/>
    </location>
</feature>
<organism evidence="3 4">
    <name type="scientific">Coemansia guatemalensis</name>
    <dbReference type="NCBI Taxonomy" id="2761395"/>
    <lineage>
        <taxon>Eukaryota</taxon>
        <taxon>Fungi</taxon>
        <taxon>Fungi incertae sedis</taxon>
        <taxon>Zoopagomycota</taxon>
        <taxon>Kickxellomycotina</taxon>
        <taxon>Kickxellomycetes</taxon>
        <taxon>Kickxellales</taxon>
        <taxon>Kickxellaceae</taxon>
        <taxon>Coemansia</taxon>
    </lineage>
</organism>
<evidence type="ECO:0000259" key="2">
    <source>
        <dbReference type="PROSITE" id="PS00036"/>
    </source>
</evidence>
<feature type="region of interest" description="Disordered" evidence="1">
    <location>
        <begin position="55"/>
        <end position="118"/>
    </location>
</feature>
<feature type="compositionally biased region" description="Low complexity" evidence="1">
    <location>
        <begin position="301"/>
        <end position="323"/>
    </location>
</feature>
<evidence type="ECO:0000313" key="3">
    <source>
        <dbReference type="EMBL" id="KAJ2793769.1"/>
    </source>
</evidence>
<protein>
    <recommendedName>
        <fullName evidence="2">BZIP domain-containing protein</fullName>
    </recommendedName>
</protein>
<evidence type="ECO:0000256" key="1">
    <source>
        <dbReference type="SAM" id="MobiDB-lite"/>
    </source>
</evidence>
<dbReference type="Proteomes" id="UP001140094">
    <property type="component" value="Unassembled WGS sequence"/>
</dbReference>
<dbReference type="PROSITE" id="PS00036">
    <property type="entry name" value="BZIP_BASIC"/>
    <property type="match status" value="1"/>
</dbReference>
<gene>
    <name evidence="3" type="ORF">H4R20_006442</name>
</gene>
<dbReference type="AlphaFoldDB" id="A0A9W8HSA7"/>
<dbReference type="EMBL" id="JANBUO010002777">
    <property type="protein sequence ID" value="KAJ2793769.1"/>
    <property type="molecule type" value="Genomic_DNA"/>
</dbReference>